<dbReference type="RefSeq" id="WP_284245946.1">
    <property type="nucleotide sequence ID" value="NZ_BSPJ01000032.1"/>
</dbReference>
<dbReference type="AlphaFoldDB" id="A0A512IUY4"/>
<feature type="compositionally biased region" description="Basic and acidic residues" evidence="1">
    <location>
        <begin position="171"/>
        <end position="188"/>
    </location>
</feature>
<feature type="region of interest" description="Disordered" evidence="1">
    <location>
        <begin position="106"/>
        <end position="128"/>
    </location>
</feature>
<accession>A0A512IUY4</accession>
<feature type="compositionally biased region" description="Polar residues" evidence="1">
    <location>
        <begin position="196"/>
        <end position="209"/>
    </location>
</feature>
<gene>
    <name evidence="2" type="ORF">MHA02_39010</name>
</gene>
<organism evidence="2 3">
    <name type="scientific">Methylobacterium haplocladii</name>
    <dbReference type="NCBI Taxonomy" id="1176176"/>
    <lineage>
        <taxon>Bacteria</taxon>
        <taxon>Pseudomonadati</taxon>
        <taxon>Pseudomonadota</taxon>
        <taxon>Alphaproteobacteria</taxon>
        <taxon>Hyphomicrobiales</taxon>
        <taxon>Methylobacteriaceae</taxon>
        <taxon>Methylobacterium</taxon>
    </lineage>
</organism>
<reference evidence="2 3" key="1">
    <citation type="submission" date="2019-07" db="EMBL/GenBank/DDBJ databases">
        <title>Whole genome shotgun sequence of Methylobacterium haplocladii NBRC 107714.</title>
        <authorList>
            <person name="Hosoyama A."/>
            <person name="Uohara A."/>
            <person name="Ohji S."/>
            <person name="Ichikawa N."/>
        </authorList>
    </citation>
    <scope>NUCLEOTIDE SEQUENCE [LARGE SCALE GENOMIC DNA]</scope>
    <source>
        <strain evidence="2 3">NBRC 107714</strain>
    </source>
</reference>
<feature type="compositionally biased region" description="Basic and acidic residues" evidence="1">
    <location>
        <begin position="210"/>
        <end position="220"/>
    </location>
</feature>
<proteinExistence type="predicted"/>
<evidence type="ECO:0000256" key="1">
    <source>
        <dbReference type="SAM" id="MobiDB-lite"/>
    </source>
</evidence>
<sequence length="261" mass="29456">MGQHSFEFDAAATTVPSVADDRARHRAYAEAVHFMRRSGREHVEIEAIVALVAYLRKDFEVPSEQLIEDGYWELVARSRKGNDQVDDWLLPSEGGREVDYDLIATLHPAEPPEGEDATGKPPHRKRDDRTLGQVLAEAFNRKKPSEERDCEVPFKPPAPCKAGGQRFGGSELHERDPRTRVAADRQDVQARVVSLRQPTMASRQPSASDLSDRPSYRDVEVWPPGPRTSAQCRIDPSIRPAFEELENEIRRNLQEISNAAR</sequence>
<name>A0A512IUY4_9HYPH</name>
<evidence type="ECO:0000313" key="3">
    <source>
        <dbReference type="Proteomes" id="UP000321258"/>
    </source>
</evidence>
<keyword evidence="3" id="KW-1185">Reference proteome</keyword>
<dbReference type="Proteomes" id="UP000321258">
    <property type="component" value="Unassembled WGS sequence"/>
</dbReference>
<feature type="region of interest" description="Disordered" evidence="1">
    <location>
        <begin position="142"/>
        <end position="233"/>
    </location>
</feature>
<evidence type="ECO:0000313" key="2">
    <source>
        <dbReference type="EMBL" id="GEP01514.1"/>
    </source>
</evidence>
<protein>
    <submittedName>
        <fullName evidence="2">Uncharacterized protein</fullName>
    </submittedName>
</protein>
<feature type="compositionally biased region" description="Basic and acidic residues" evidence="1">
    <location>
        <begin position="142"/>
        <end position="152"/>
    </location>
</feature>
<comment type="caution">
    <text evidence="2">The sequence shown here is derived from an EMBL/GenBank/DDBJ whole genome shotgun (WGS) entry which is preliminary data.</text>
</comment>
<dbReference type="EMBL" id="BJZT01000044">
    <property type="protein sequence ID" value="GEP01514.1"/>
    <property type="molecule type" value="Genomic_DNA"/>
</dbReference>